<reference evidence="2 3" key="1">
    <citation type="submission" date="2016-12" db="EMBL/GenBank/DDBJ databases">
        <title>Amycolatopsis keratiniphila subsp. keratiniphila genome sequencing and assembly.</title>
        <authorList>
            <person name="Mayilraj S."/>
            <person name="Kaur N."/>
        </authorList>
    </citation>
    <scope>NUCLEOTIDE SEQUENCE [LARGE SCALE GENOMIC DNA]</scope>
    <source>
        <strain evidence="2 3">DSM 44409</strain>
    </source>
</reference>
<proteinExistence type="predicted"/>
<dbReference type="RefSeq" id="WP_063276373.1">
    <property type="nucleotide sequence ID" value="NZ_LQMT02000006.1"/>
</dbReference>
<name>A0A1W2M232_9PSEU</name>
<evidence type="ECO:0000256" key="1">
    <source>
        <dbReference type="SAM" id="MobiDB-lite"/>
    </source>
</evidence>
<dbReference type="Proteomes" id="UP000076660">
    <property type="component" value="Unassembled WGS sequence"/>
</dbReference>
<evidence type="ECO:0000313" key="3">
    <source>
        <dbReference type="Proteomes" id="UP000076660"/>
    </source>
</evidence>
<accession>A0A1W2M232</accession>
<comment type="caution">
    <text evidence="2">The sequence shown here is derived from an EMBL/GenBank/DDBJ whole genome shotgun (WGS) entry which is preliminary data.</text>
</comment>
<gene>
    <name evidence="2" type="ORF">AVR91_0204325</name>
</gene>
<dbReference type="AlphaFoldDB" id="A0A1W2M232"/>
<protein>
    <submittedName>
        <fullName evidence="2">Uncharacterized protein</fullName>
    </submittedName>
</protein>
<evidence type="ECO:0000313" key="2">
    <source>
        <dbReference type="EMBL" id="ONF73962.1"/>
    </source>
</evidence>
<organism evidence="2 3">
    <name type="scientific">Amycolatopsis keratiniphila subsp. keratiniphila</name>
    <dbReference type="NCBI Taxonomy" id="227715"/>
    <lineage>
        <taxon>Bacteria</taxon>
        <taxon>Bacillati</taxon>
        <taxon>Actinomycetota</taxon>
        <taxon>Actinomycetes</taxon>
        <taxon>Pseudonocardiales</taxon>
        <taxon>Pseudonocardiaceae</taxon>
        <taxon>Amycolatopsis</taxon>
        <taxon>Amycolatopsis japonica group</taxon>
    </lineage>
</organism>
<dbReference type="EMBL" id="LQMT02000006">
    <property type="protein sequence ID" value="ONF73962.1"/>
    <property type="molecule type" value="Genomic_DNA"/>
</dbReference>
<feature type="region of interest" description="Disordered" evidence="1">
    <location>
        <begin position="1"/>
        <end position="25"/>
    </location>
</feature>
<dbReference type="OrthoDB" id="4571431at2"/>
<sequence>MTGDRAPVEHQPTEHAETATMDEQRADLAERWKTISSGAAAPSGGGLWGLPELPDGEVWVDMAGASVIACLSPSTIRSYLTTGKPKRNPFPPARRYLYRLFWPLSEIRDWRAAEDGQAAETR</sequence>